<dbReference type="InterPro" id="IPR050192">
    <property type="entry name" value="CopG/NikR_regulator"/>
</dbReference>
<feature type="binding site" evidence="8">
    <location>
        <position position="103"/>
    </location>
    <ligand>
        <name>Ni(2+)</name>
        <dbReference type="ChEBI" id="CHEBI:49786"/>
    </ligand>
</feature>
<evidence type="ECO:0000256" key="5">
    <source>
        <dbReference type="ARBA" id="ARBA00023015"/>
    </source>
</evidence>
<dbReference type="GO" id="GO:0016151">
    <property type="term" value="F:nickel cation binding"/>
    <property type="evidence" value="ECO:0007669"/>
    <property type="project" value="UniProtKB-UniRule"/>
</dbReference>
<evidence type="ECO:0000256" key="3">
    <source>
        <dbReference type="ARBA" id="ARBA00022596"/>
    </source>
</evidence>
<evidence type="ECO:0000259" key="9">
    <source>
        <dbReference type="Pfam" id="PF01402"/>
    </source>
</evidence>
<comment type="cofactor">
    <cofactor evidence="8">
        <name>Ni(2+)</name>
        <dbReference type="ChEBI" id="CHEBI:49786"/>
    </cofactor>
    <text evidence="8">Binds 1 nickel ion per subunit.</text>
</comment>
<feature type="binding site" evidence="8">
    <location>
        <position position="84"/>
    </location>
    <ligand>
        <name>Ni(2+)</name>
        <dbReference type="ChEBI" id="CHEBI:49786"/>
    </ligand>
</feature>
<dbReference type="InterPro" id="IPR014864">
    <property type="entry name" value="TF_NikR_Ni-bd_C"/>
</dbReference>
<gene>
    <name evidence="11" type="ORF">SBU_001338</name>
</gene>
<evidence type="ECO:0000256" key="8">
    <source>
        <dbReference type="HAMAP-Rule" id="MF_00476"/>
    </source>
</evidence>
<dbReference type="Gene3D" id="3.30.70.1150">
    <property type="entry name" value="ACT-like. Chain A, domain 2"/>
    <property type="match status" value="1"/>
</dbReference>
<reference evidence="11" key="1">
    <citation type="submission" date="2016-05" db="EMBL/GenBank/DDBJ databases">
        <title>Microbial consortia oxidize butane by reversing methanogenesis.</title>
        <authorList>
            <person name="Laso-Perez R."/>
            <person name="Richter M."/>
            <person name="Wegener G."/>
            <person name="Musat F."/>
        </authorList>
    </citation>
    <scope>NUCLEOTIDE SEQUENCE [LARGE SCALE GENOMIC DNA]</scope>
    <source>
        <strain evidence="11">BOX1</strain>
    </source>
</reference>
<evidence type="ECO:0000256" key="1">
    <source>
        <dbReference type="ARBA" id="ARBA00002339"/>
    </source>
</evidence>
<comment type="function">
    <text evidence="1 8">Transcriptional regulator.</text>
</comment>
<organism evidence="11 12">
    <name type="scientific">Candidatus Syntropharchaeum butanivorans</name>
    <dbReference type="NCBI Taxonomy" id="1839936"/>
    <lineage>
        <taxon>Archaea</taxon>
        <taxon>Methanobacteriati</taxon>
        <taxon>Methanobacteriota</taxon>
        <taxon>Stenosarchaea group</taxon>
        <taxon>Methanomicrobia</taxon>
        <taxon>Methanosarcinales</taxon>
        <taxon>ANME-2 cluster</taxon>
        <taxon>Candidatus Syntropharchaeum</taxon>
    </lineage>
</organism>
<dbReference type="CDD" id="cd22231">
    <property type="entry name" value="RHH_NikR_HicB-like"/>
    <property type="match status" value="1"/>
</dbReference>
<dbReference type="InterPro" id="IPR013321">
    <property type="entry name" value="Arc_rbn_hlx_hlx"/>
</dbReference>
<evidence type="ECO:0000313" key="12">
    <source>
        <dbReference type="Proteomes" id="UP000185779"/>
    </source>
</evidence>
<dbReference type="NCBIfam" id="NF003381">
    <property type="entry name" value="PRK04460.1"/>
    <property type="match status" value="1"/>
</dbReference>
<dbReference type="Proteomes" id="UP000185779">
    <property type="component" value="Unassembled WGS sequence"/>
</dbReference>
<dbReference type="InterPro" id="IPR022988">
    <property type="entry name" value="Ni_resp_reg_NikR"/>
</dbReference>
<dbReference type="InterPro" id="IPR002145">
    <property type="entry name" value="CopG"/>
</dbReference>
<dbReference type="Pfam" id="PF08753">
    <property type="entry name" value="NikR_C"/>
    <property type="match status" value="1"/>
</dbReference>
<dbReference type="GO" id="GO:0003700">
    <property type="term" value="F:DNA-binding transcription factor activity"/>
    <property type="evidence" value="ECO:0007669"/>
    <property type="project" value="UniProtKB-UniRule"/>
</dbReference>
<dbReference type="NCBIfam" id="NF002815">
    <property type="entry name" value="PRK02967.1"/>
    <property type="match status" value="1"/>
</dbReference>
<keyword evidence="3 8" id="KW-0533">Nickel</keyword>
<dbReference type="SUPFAM" id="SSF47598">
    <property type="entry name" value="Ribbon-helix-helix"/>
    <property type="match status" value="1"/>
</dbReference>
<keyword evidence="5 8" id="KW-0805">Transcription regulation</keyword>
<dbReference type="EMBL" id="LYOR01000007">
    <property type="protein sequence ID" value="OFV65755.1"/>
    <property type="molecule type" value="Genomic_DNA"/>
</dbReference>
<dbReference type="InterPro" id="IPR010985">
    <property type="entry name" value="Ribbon_hlx_hlx"/>
</dbReference>
<comment type="similarity">
    <text evidence="2 8">Belongs to the transcriptional regulatory CopG/NikR family.</text>
</comment>
<dbReference type="Gene3D" id="1.10.1220.10">
    <property type="entry name" value="Met repressor-like"/>
    <property type="match status" value="1"/>
</dbReference>
<evidence type="ECO:0000256" key="2">
    <source>
        <dbReference type="ARBA" id="ARBA00008478"/>
    </source>
</evidence>
<evidence type="ECO:0000256" key="4">
    <source>
        <dbReference type="ARBA" id="ARBA00022723"/>
    </source>
</evidence>
<dbReference type="STRING" id="1839936.SBU_001338"/>
<dbReference type="NCBIfam" id="NF002169">
    <property type="entry name" value="PRK01002.1"/>
    <property type="match status" value="1"/>
</dbReference>
<keyword evidence="4 8" id="KW-0479">Metal-binding</keyword>
<dbReference type="SUPFAM" id="SSF55021">
    <property type="entry name" value="ACT-like"/>
    <property type="match status" value="1"/>
</dbReference>
<accession>A0A1F2P3J8</accession>
<protein>
    <recommendedName>
        <fullName evidence="8">Putative nickel-responsive regulator</fullName>
    </recommendedName>
</protein>
<dbReference type="InterPro" id="IPR027271">
    <property type="entry name" value="Acetolactate_synth/TF_NikR_C"/>
</dbReference>
<keyword evidence="6 8" id="KW-0238">DNA-binding</keyword>
<dbReference type="InterPro" id="IPR045865">
    <property type="entry name" value="ACT-like_dom_sf"/>
</dbReference>
<dbReference type="GO" id="GO:0003677">
    <property type="term" value="F:DNA binding"/>
    <property type="evidence" value="ECO:0007669"/>
    <property type="project" value="UniProtKB-KW"/>
</dbReference>
<sequence length="142" mass="16427">MFEIDQELMRIGVSLPENLLKRFDNIIKKRGYSSRSEGIRDAIRNYIVDYEWMGEEEGERVGVITIIYNHHQRGLNDTLLEIQHNSLGLLGTSFHVHLDHDNCLEVLLARGDIREIKRITEEIMALKGVKHVKLTTTSKTLD</sequence>
<dbReference type="GO" id="GO:0010045">
    <property type="term" value="P:response to nickel cation"/>
    <property type="evidence" value="ECO:0007669"/>
    <property type="project" value="InterPro"/>
</dbReference>
<feature type="domain" description="Transcription factor NikR nickel binding C-terminal" evidence="10">
    <location>
        <begin position="61"/>
        <end position="137"/>
    </location>
</feature>
<dbReference type="PANTHER" id="PTHR34719">
    <property type="entry name" value="NICKEL-RESPONSIVE REGULATOR"/>
    <property type="match status" value="1"/>
</dbReference>
<feature type="binding site" evidence="8">
    <location>
        <position position="95"/>
    </location>
    <ligand>
        <name>Ni(2+)</name>
        <dbReference type="ChEBI" id="CHEBI:49786"/>
    </ligand>
</feature>
<evidence type="ECO:0000313" key="11">
    <source>
        <dbReference type="EMBL" id="OFV65755.1"/>
    </source>
</evidence>
<evidence type="ECO:0000256" key="7">
    <source>
        <dbReference type="ARBA" id="ARBA00023163"/>
    </source>
</evidence>
<evidence type="ECO:0000259" key="10">
    <source>
        <dbReference type="Pfam" id="PF08753"/>
    </source>
</evidence>
<keyword evidence="7 8" id="KW-0804">Transcription</keyword>
<feature type="binding site" evidence="8">
    <location>
        <position position="97"/>
    </location>
    <ligand>
        <name>Ni(2+)</name>
        <dbReference type="ChEBI" id="CHEBI:49786"/>
    </ligand>
</feature>
<dbReference type="HAMAP" id="MF_00476">
    <property type="entry name" value="NikR"/>
    <property type="match status" value="1"/>
</dbReference>
<proteinExistence type="inferred from homology"/>
<dbReference type="NCBIfam" id="NF001884">
    <property type="entry name" value="PRK00630.1"/>
    <property type="match status" value="1"/>
</dbReference>
<name>A0A1F2P3J8_9EURY</name>
<dbReference type="Pfam" id="PF01402">
    <property type="entry name" value="RHH_1"/>
    <property type="match status" value="1"/>
</dbReference>
<feature type="domain" description="Ribbon-helix-helix protein CopG" evidence="9">
    <location>
        <begin position="9"/>
        <end position="48"/>
    </location>
</feature>
<dbReference type="PATRIC" id="fig|1839936.3.peg.1355"/>
<keyword evidence="12" id="KW-1185">Reference proteome</keyword>
<dbReference type="PANTHER" id="PTHR34719:SF2">
    <property type="entry name" value="NICKEL-RESPONSIVE REGULATOR"/>
    <property type="match status" value="1"/>
</dbReference>
<dbReference type="AlphaFoldDB" id="A0A1F2P3J8"/>
<evidence type="ECO:0000256" key="6">
    <source>
        <dbReference type="ARBA" id="ARBA00023125"/>
    </source>
</evidence>
<comment type="caution">
    <text evidence="11">The sequence shown here is derived from an EMBL/GenBank/DDBJ whole genome shotgun (WGS) entry which is preliminary data.</text>
</comment>